<dbReference type="Proteomes" id="UP000024836">
    <property type="component" value="Unassembled WGS sequence"/>
</dbReference>
<proteinExistence type="predicted"/>
<dbReference type="InterPro" id="IPR011049">
    <property type="entry name" value="Serralysin-like_metalloprot_C"/>
</dbReference>
<name>A0A058ZJ24_9RHOB</name>
<reference evidence="1 2" key="1">
    <citation type="submission" date="2013-04" db="EMBL/GenBank/DDBJ databases">
        <title>Shimia sp. 22II-S11-Z10 Genome Sequencing.</title>
        <authorList>
            <person name="Lai Q."/>
            <person name="Li G."/>
            <person name="Shao Z."/>
        </authorList>
    </citation>
    <scope>NUCLEOTIDE SEQUENCE [LARGE SCALE GENOMIC DNA]</scope>
    <source>
        <strain evidence="2">22II-S11-Z10</strain>
    </source>
</reference>
<dbReference type="EMBL" id="AQQY01000016">
    <property type="protein sequence ID" value="KCV80776.1"/>
    <property type="molecule type" value="Genomic_DNA"/>
</dbReference>
<dbReference type="PATRIC" id="fig|1461693.3.peg.3121"/>
<dbReference type="GO" id="GO:0005615">
    <property type="term" value="C:extracellular space"/>
    <property type="evidence" value="ECO:0007669"/>
    <property type="project" value="InterPro"/>
</dbReference>
<dbReference type="PRINTS" id="PR00313">
    <property type="entry name" value="CABNDNGRPT"/>
</dbReference>
<dbReference type="AlphaFoldDB" id="A0A058ZJ24"/>
<dbReference type="SUPFAM" id="SSF51120">
    <property type="entry name" value="beta-Roll"/>
    <property type="match status" value="1"/>
</dbReference>
<dbReference type="Gene3D" id="2.150.10.10">
    <property type="entry name" value="Serralysin-like metalloprotease, C-terminal"/>
    <property type="match status" value="1"/>
</dbReference>
<dbReference type="InterPro" id="IPR001343">
    <property type="entry name" value="Hemolysn_Ca-bd"/>
</dbReference>
<gene>
    <name evidence="1" type="ORF">ATO10_15480</name>
</gene>
<dbReference type="GO" id="GO:0005509">
    <property type="term" value="F:calcium ion binding"/>
    <property type="evidence" value="ECO:0007669"/>
    <property type="project" value="InterPro"/>
</dbReference>
<dbReference type="RefSeq" id="WP_035253352.1">
    <property type="nucleotide sequence ID" value="NZ_AQQY01000016.1"/>
</dbReference>
<evidence type="ECO:0000313" key="1">
    <source>
        <dbReference type="EMBL" id="KCV80776.1"/>
    </source>
</evidence>
<organism evidence="1 2">
    <name type="scientific">Actibacterium atlanticum</name>
    <dbReference type="NCBI Taxonomy" id="1461693"/>
    <lineage>
        <taxon>Bacteria</taxon>
        <taxon>Pseudomonadati</taxon>
        <taxon>Pseudomonadota</taxon>
        <taxon>Alphaproteobacteria</taxon>
        <taxon>Rhodobacterales</taxon>
        <taxon>Roseobacteraceae</taxon>
        <taxon>Actibacterium</taxon>
    </lineage>
</organism>
<dbReference type="eggNOG" id="COG1361">
    <property type="taxonomic scope" value="Bacteria"/>
</dbReference>
<comment type="caution">
    <text evidence="1">The sequence shown here is derived from an EMBL/GenBank/DDBJ whole genome shotgun (WGS) entry which is preliminary data.</text>
</comment>
<dbReference type="STRING" id="1461693.ATO10_15480"/>
<dbReference type="OrthoDB" id="423072at2"/>
<dbReference type="Pfam" id="PF00353">
    <property type="entry name" value="HemolysinCabind"/>
    <property type="match status" value="1"/>
</dbReference>
<sequence>MTTTLVGTAYRIDGVELGQNDIISAGTSLTAVEFQTVDPDANDFVVTPPSVIFEGTVNETVLSEAEEITFFADGAVIATESPTFEFVSLSTNVGDVFGITFSASGDTYFLPFSDQLSDGLAEVTADSQIRANDVAFNQLDFGLLPPGATSFEGLVFGPGAIGAPGLGETRVVIDSDDTPFNTGESTEINPFNAEVRVTVTFADGNSISGVDAYQSGDVSFVNNQNIDTRAYAIDVAAVEAAGYTLADVTTAEFEAFTQHDLTYAEVGFEAGETAPGDAPDPTPVPDVELIEGTDGADRLTGSDADEVLIGGAGNDRLTGGDGADTFVFGADSSNGTRERDIITDFNAAEDVIALEADAEILRVVERGEDVRIILDGGDRDQILIRDADASIVDNIVFVTEDFLV</sequence>
<evidence type="ECO:0000313" key="2">
    <source>
        <dbReference type="Proteomes" id="UP000024836"/>
    </source>
</evidence>
<accession>A0A058ZJ24</accession>
<keyword evidence="2" id="KW-1185">Reference proteome</keyword>
<protein>
    <submittedName>
        <fullName evidence="1">Structural toxin</fullName>
    </submittedName>
</protein>